<evidence type="ECO:0000313" key="4">
    <source>
        <dbReference type="Proteomes" id="UP000232693"/>
    </source>
</evidence>
<dbReference type="AlphaFoldDB" id="A0A2K9B193"/>
<evidence type="ECO:0000313" key="3">
    <source>
        <dbReference type="EMBL" id="AUD79879.1"/>
    </source>
</evidence>
<gene>
    <name evidence="3" type="ORF">CW740_11710</name>
</gene>
<organism evidence="3 4">
    <name type="scientific">Kangiella profundi</name>
    <dbReference type="NCBI Taxonomy" id="1561924"/>
    <lineage>
        <taxon>Bacteria</taxon>
        <taxon>Pseudomonadati</taxon>
        <taxon>Pseudomonadota</taxon>
        <taxon>Gammaproteobacteria</taxon>
        <taxon>Kangiellales</taxon>
        <taxon>Kangiellaceae</taxon>
        <taxon>Kangiella</taxon>
    </lineage>
</organism>
<reference evidence="3 4" key="1">
    <citation type="submission" date="2017-12" db="EMBL/GenBank/DDBJ databases">
        <title>Kangiella profundi FT102 completed genome.</title>
        <authorList>
            <person name="Xu J."/>
            <person name="Wang J."/>
            <person name="Lu Y."/>
        </authorList>
    </citation>
    <scope>NUCLEOTIDE SEQUENCE [LARGE SCALE GENOMIC DNA]</scope>
    <source>
        <strain evidence="3 4">FT102</strain>
    </source>
</reference>
<dbReference type="EMBL" id="CP025120">
    <property type="protein sequence ID" value="AUD79879.1"/>
    <property type="molecule type" value="Genomic_DNA"/>
</dbReference>
<name>A0A2K9B193_9GAMM</name>
<dbReference type="InterPro" id="IPR013783">
    <property type="entry name" value="Ig-like_fold"/>
</dbReference>
<dbReference type="CDD" id="cd00146">
    <property type="entry name" value="PKD"/>
    <property type="match status" value="1"/>
</dbReference>
<accession>A0A2K9B193</accession>
<feature type="region of interest" description="Disordered" evidence="1">
    <location>
        <begin position="23"/>
        <end position="50"/>
    </location>
</feature>
<dbReference type="SUPFAM" id="SSF49299">
    <property type="entry name" value="PKD domain"/>
    <property type="match status" value="1"/>
</dbReference>
<keyword evidence="4" id="KW-1185">Reference proteome</keyword>
<feature type="compositionally biased region" description="Polar residues" evidence="1">
    <location>
        <begin position="31"/>
        <end position="40"/>
    </location>
</feature>
<keyword evidence="2" id="KW-0732">Signal</keyword>
<protein>
    <submittedName>
        <fullName evidence="3">Uncharacterized protein</fullName>
    </submittedName>
</protein>
<evidence type="ECO:0000256" key="2">
    <source>
        <dbReference type="SAM" id="SignalP"/>
    </source>
</evidence>
<dbReference type="Proteomes" id="UP000232693">
    <property type="component" value="Chromosome"/>
</dbReference>
<dbReference type="OrthoDB" id="369088at2"/>
<dbReference type="InterPro" id="IPR035986">
    <property type="entry name" value="PKD_dom_sf"/>
</dbReference>
<dbReference type="RefSeq" id="WP_106647668.1">
    <property type="nucleotide sequence ID" value="NZ_BMGO01000001.1"/>
</dbReference>
<evidence type="ECO:0000256" key="1">
    <source>
        <dbReference type="SAM" id="MobiDB-lite"/>
    </source>
</evidence>
<feature type="chain" id="PRO_5043489875" evidence="2">
    <location>
        <begin position="24"/>
        <end position="743"/>
    </location>
</feature>
<proteinExistence type="predicted"/>
<feature type="signal peptide" evidence="2">
    <location>
        <begin position="1"/>
        <end position="23"/>
    </location>
</feature>
<dbReference type="PROSITE" id="PS51257">
    <property type="entry name" value="PROKAR_LIPOPROTEIN"/>
    <property type="match status" value="1"/>
</dbReference>
<sequence>MNNKGAKLLFVSILSLGIISCSGGGSDSPSEQEPVNQKPTANAGADQTVDEQTAVTIQGSGTDSDGSIASYSWEQTSGPQIALDSSNQQNLEFTAPVAKGVAELVFVLTVTDNDGATASDSVVVIVNPVDEQKVTLQGVATDEPIANAEVTAEVGGRTYTTTADANGNYTLEIGADEDEDLSELLVIVTAEGKNEQSHVTLKSVVGSFGSILEHAGEDKTLTSDESKNVNATHVSTAILGLLVIEKGDNHLTDYSSFEDALPTLSGSGVWEIATVIKLVVDYSAQYPELGLPEGVDNVWNFATNKNAVNDYLRNLPDIHESLYEDIKNSIFEDAQLYESTIDVPQRYIEVNNKFMTTTQYIFGDSDNGLMNYHTIQQSFSVNNALDSLQINLEGKVVSSGTVFKDFMGTEYQVREEEIWENIDIKIIESTPAADLVALKIDGRYQYQDSPFYDFEDELFTKFEVKLFAKNTLPITSNEIIGIRMLPAYAPSLDPTEELDTPYGPYPRFVSTESAVIEFFESGVAQSVSGNFGDGSWNINSDGVLIVYLDTANLEVRKISSNLWAVEAYDYAGSSLGFAAGMSAIEDGTLLNDQTAIGVYSVDGLISDTSDTYYWFEVQEGGIGYQVGGNDSNNNGVLEESEYNKTKFFWDIVDGKLQMNIYRNLSNQVCTSITSDCYVYLRRTFDMFEQVENKQFATYQYQLNFLPGSYNDLSPELQSLWVYDMIFSRYLIKSAERPISTEAM</sequence>
<dbReference type="KEGG" id="kpd:CW740_11710"/>
<dbReference type="Gene3D" id="2.60.40.10">
    <property type="entry name" value="Immunoglobulins"/>
    <property type="match status" value="2"/>
</dbReference>
<dbReference type="Pfam" id="PF22352">
    <property type="entry name" value="K319L-like_PKD"/>
    <property type="match status" value="1"/>
</dbReference>